<evidence type="ECO:0000256" key="6">
    <source>
        <dbReference type="RuleBase" id="RU366034"/>
    </source>
</evidence>
<dbReference type="OrthoDB" id="6486656at2759"/>
<dbReference type="Pfam" id="PF19086">
    <property type="entry name" value="Terpene_syn_C_2"/>
    <property type="match status" value="1"/>
</dbReference>
<evidence type="ECO:0000256" key="3">
    <source>
        <dbReference type="ARBA" id="ARBA00022723"/>
    </source>
</evidence>
<organism evidence="7 8">
    <name type="scientific">Galerina marginata (strain CBS 339.88)</name>
    <dbReference type="NCBI Taxonomy" id="685588"/>
    <lineage>
        <taxon>Eukaryota</taxon>
        <taxon>Fungi</taxon>
        <taxon>Dikarya</taxon>
        <taxon>Basidiomycota</taxon>
        <taxon>Agaricomycotina</taxon>
        <taxon>Agaricomycetes</taxon>
        <taxon>Agaricomycetidae</taxon>
        <taxon>Agaricales</taxon>
        <taxon>Agaricineae</taxon>
        <taxon>Strophariaceae</taxon>
        <taxon>Galerina</taxon>
    </lineage>
</organism>
<evidence type="ECO:0000256" key="4">
    <source>
        <dbReference type="ARBA" id="ARBA00022842"/>
    </source>
</evidence>
<keyword evidence="5 6" id="KW-0456">Lyase</keyword>
<keyword evidence="4 6" id="KW-0460">Magnesium</keyword>
<dbReference type="SFLD" id="SFLDG01020">
    <property type="entry name" value="Terpene_Cyclase_Like_2"/>
    <property type="match status" value="1"/>
</dbReference>
<dbReference type="PANTHER" id="PTHR35201:SF4">
    <property type="entry name" value="BETA-PINACENE SYNTHASE-RELATED"/>
    <property type="match status" value="1"/>
</dbReference>
<accession>A0A067STW7</accession>
<dbReference type="InterPro" id="IPR034686">
    <property type="entry name" value="Terpene_cyclase-like_2"/>
</dbReference>
<evidence type="ECO:0000313" key="8">
    <source>
        <dbReference type="Proteomes" id="UP000027222"/>
    </source>
</evidence>
<comment type="cofactor">
    <cofactor evidence="1 6">
        <name>Mg(2+)</name>
        <dbReference type="ChEBI" id="CHEBI:18420"/>
    </cofactor>
</comment>
<evidence type="ECO:0000256" key="5">
    <source>
        <dbReference type="ARBA" id="ARBA00023239"/>
    </source>
</evidence>
<dbReference type="GO" id="GO:0010333">
    <property type="term" value="F:terpene synthase activity"/>
    <property type="evidence" value="ECO:0007669"/>
    <property type="project" value="InterPro"/>
</dbReference>
<keyword evidence="3 6" id="KW-0479">Metal-binding</keyword>
<dbReference type="InterPro" id="IPR008949">
    <property type="entry name" value="Isoprenoid_synthase_dom_sf"/>
</dbReference>
<gene>
    <name evidence="7" type="ORF">GALMADRAFT_72334</name>
</gene>
<dbReference type="SUPFAM" id="SSF48576">
    <property type="entry name" value="Terpenoid synthases"/>
    <property type="match status" value="1"/>
</dbReference>
<dbReference type="SFLD" id="SFLDS00005">
    <property type="entry name" value="Isoprenoid_Synthase_Type_I"/>
    <property type="match status" value="1"/>
</dbReference>
<evidence type="ECO:0000256" key="1">
    <source>
        <dbReference type="ARBA" id="ARBA00001946"/>
    </source>
</evidence>
<dbReference type="Proteomes" id="UP000027222">
    <property type="component" value="Unassembled WGS sequence"/>
</dbReference>
<dbReference type="EMBL" id="KL142385">
    <property type="protein sequence ID" value="KDR73462.1"/>
    <property type="molecule type" value="Genomic_DNA"/>
</dbReference>
<dbReference type="AlphaFoldDB" id="A0A067STW7"/>
<keyword evidence="8" id="KW-1185">Reference proteome</keyword>
<comment type="similarity">
    <text evidence="2 6">Belongs to the terpene synthase family.</text>
</comment>
<dbReference type="EC" id="4.2.3.-" evidence="6"/>
<dbReference type="HOGENOM" id="CLU_042538_5_0_1"/>
<dbReference type="GO" id="GO:0008299">
    <property type="term" value="P:isoprenoid biosynthetic process"/>
    <property type="evidence" value="ECO:0007669"/>
    <property type="project" value="UniProtKB-ARBA"/>
</dbReference>
<name>A0A067STW7_GALM3</name>
<sequence length="321" mass="36666">MPAPLQLTLPDILANFPWARNLSEYYYEAKAESIAWAESYQPLDETGLMAFNLCDFTIVRLCCDLMNLLFLYDDYTDIADGDKANKIRDTVMDAFRNPHKERLAGDLILGAMARDFWIRASSYVSPGAACLDHFIDSLDDYTAAVVKEADDRANRRYRSFEDFMLIRRDSSGCFPSIVLCEFGLDIPEEIFHHPRITAIREQGTDLLTIINDIYSFNLEKSRGLELHNSVELVMVEQNLEVQGAVKWLEQYGEGVLAAFLDNVANMPSWDIETDQSVKIFIDGIAQWVRANDDWSFESARYFGNKGLEIKKTRALTLHLPN</sequence>
<evidence type="ECO:0000256" key="2">
    <source>
        <dbReference type="ARBA" id="ARBA00006333"/>
    </source>
</evidence>
<dbReference type="GO" id="GO:0046872">
    <property type="term" value="F:metal ion binding"/>
    <property type="evidence" value="ECO:0007669"/>
    <property type="project" value="UniProtKB-KW"/>
</dbReference>
<protein>
    <recommendedName>
        <fullName evidence="6">Terpene synthase</fullName>
        <ecNumber evidence="6">4.2.3.-</ecNumber>
    </recommendedName>
</protein>
<evidence type="ECO:0000313" key="7">
    <source>
        <dbReference type="EMBL" id="KDR73462.1"/>
    </source>
</evidence>
<proteinExistence type="inferred from homology"/>
<dbReference type="PANTHER" id="PTHR35201">
    <property type="entry name" value="TERPENE SYNTHASE"/>
    <property type="match status" value="1"/>
</dbReference>
<dbReference type="Gene3D" id="1.10.600.10">
    <property type="entry name" value="Farnesyl Diphosphate Synthase"/>
    <property type="match status" value="1"/>
</dbReference>
<reference evidence="8" key="1">
    <citation type="journal article" date="2014" name="Proc. Natl. Acad. Sci. U.S.A.">
        <title>Extensive sampling of basidiomycete genomes demonstrates inadequacy of the white-rot/brown-rot paradigm for wood decay fungi.</title>
        <authorList>
            <person name="Riley R."/>
            <person name="Salamov A.A."/>
            <person name="Brown D.W."/>
            <person name="Nagy L.G."/>
            <person name="Floudas D."/>
            <person name="Held B.W."/>
            <person name="Levasseur A."/>
            <person name="Lombard V."/>
            <person name="Morin E."/>
            <person name="Otillar R."/>
            <person name="Lindquist E.A."/>
            <person name="Sun H."/>
            <person name="LaButti K.M."/>
            <person name="Schmutz J."/>
            <person name="Jabbour D."/>
            <person name="Luo H."/>
            <person name="Baker S.E."/>
            <person name="Pisabarro A.G."/>
            <person name="Walton J.D."/>
            <person name="Blanchette R.A."/>
            <person name="Henrissat B."/>
            <person name="Martin F."/>
            <person name="Cullen D."/>
            <person name="Hibbett D.S."/>
            <person name="Grigoriev I.V."/>
        </authorList>
    </citation>
    <scope>NUCLEOTIDE SEQUENCE [LARGE SCALE GENOMIC DNA]</scope>
    <source>
        <strain evidence="8">CBS 339.88</strain>
    </source>
</reference>